<feature type="region of interest" description="Disordered" evidence="8">
    <location>
        <begin position="136"/>
        <end position="163"/>
    </location>
</feature>
<feature type="domain" description="C2H2-type" evidence="9">
    <location>
        <begin position="171"/>
        <end position="198"/>
    </location>
</feature>
<keyword evidence="5" id="KW-0862">Zinc</keyword>
<evidence type="ECO:0000313" key="11">
    <source>
        <dbReference type="Proteomes" id="UP000594262"/>
    </source>
</evidence>
<feature type="domain" description="C2H2-type" evidence="9">
    <location>
        <begin position="340"/>
        <end position="367"/>
    </location>
</feature>
<protein>
    <recommendedName>
        <fullName evidence="9">C2H2-type domain-containing protein</fullName>
    </recommendedName>
</protein>
<dbReference type="InterPro" id="IPR050331">
    <property type="entry name" value="Zinc_finger"/>
</dbReference>
<keyword evidence="6" id="KW-0539">Nucleus</keyword>
<name>A0A7M5WZT7_9CNID</name>
<dbReference type="SUPFAM" id="SSF57667">
    <property type="entry name" value="beta-beta-alpha zinc fingers"/>
    <property type="match status" value="4"/>
</dbReference>
<feature type="compositionally biased region" description="Low complexity" evidence="8">
    <location>
        <begin position="136"/>
        <end position="161"/>
    </location>
</feature>
<feature type="region of interest" description="Disordered" evidence="8">
    <location>
        <begin position="1280"/>
        <end position="1299"/>
    </location>
</feature>
<dbReference type="Proteomes" id="UP000594262">
    <property type="component" value="Unplaced"/>
</dbReference>
<accession>A0A7M5WZT7</accession>
<dbReference type="OrthoDB" id="6077919at2759"/>
<dbReference type="GO" id="GO:0005634">
    <property type="term" value="C:nucleus"/>
    <property type="evidence" value="ECO:0007669"/>
    <property type="project" value="UniProtKB-SubCell"/>
</dbReference>
<evidence type="ECO:0000259" key="9">
    <source>
        <dbReference type="PROSITE" id="PS50157"/>
    </source>
</evidence>
<sequence length="1333" mass="148868">MSILKGGEDDGYNAAFLGADLELDSTRRREVSLYRHNELVLTVEHGVTLGFLKLMYSSDPKFPGMLQGVKSRSTSNQSPVTSVLLNDERVLDQDEYELIVLDHSGNEAMLQQNLAPLPPPSPASIAALPSAEQCSVSISSTTQQQQPQQQPRRQTTSVQSTKSANKKQGEFVCEYCHLPFVSKAKFLRHRRIHTEENPYECVHCHQSFSHHADLRNHRNEHHMTNKAFKCDFCPKSFSSRAELKGHLWRHTGEKNEKCQICGKAFATKGNLKLHVDKHIGVLKHKCPFCPQYFTSHSSLEAHMAKHTGMKAYKCRYCSKSYAQAGQLTSHERIHTGEKPFVCQVCGKGFRLNSTRLAHEKRHSGVRPHICDTCGRSFSMPDHLRRHLKTHQDKLDRLVPCPFCKKKIFSGRNMRKHLVRHRELNLTEEQAKAIASSLKPDRDLNEREAVDDDQRSHVSNRSVRQMIRCIECNEEIKSVRKLFEHMASVHFQRDLTVVERKEIRLKHGLQKLHHCPFCSAFFIDYRVLRSHVLAEHPQRAEAIGFSNRNSEAVNANATYKCPNCSMFFHLKGALDQHIIKEHLTTVIEDDSKSETAPQFRCWYCRLTFPSPEEVVSHMTSQHETLDVISKRVEKMTGENDVTSSGLWTCSHCPMSLKSHEEYVEHVAMHSIETGTEPGNSTLKTTKVNSSTDEASKYLNPMRIEVNPENSDHHNQVDKYLTTSSIASPSVAMQLLTAKDVMTSSTKTHTVTSIIVTDPSIVTSNEEMYLTTSSLSATVADVDLASSDLTQVDFLRLTNSSTDLIKIGDAAEKSERFQNLIKKNITLINTDAERNSHGTDLLENAKKSVARNVKKAAKNKNNPAAILVSPLGEHPIEACKQCSAIFKTKLDLQLHVKRSHADDIPSVTGTSASIATPTPSSPFRCWFCKTTFESPEEVVVHMTNEHDNIDNLSRRVEMSEQIPHTATLSASSSKLNEEIKNTLKLKHLKRSADASLSAVDGQSCPKCPKKLGSKEAFELHLMVHEAIDQIEHPPNVALLNRQKSLDRTSTGAHAQLYEVSLSAEPISMEESASPSFPIKESTSTHKSIATSTKQLSIIDPSTSKVDTKTVTTVANASKNPAATRNKKSKTKAKVVSASSISKKSITTASSTRNKTNVAVDIDNVNMCTHCSRVFCGRKALYVHTLKMHGKEYLQKRTPPVKQSAFTCWFCSTNFSSPELVVEHMTEAHENLDNLSKRVERQNLSISDSSSVKGPDAPVNLPRFIPIAPQKQVVPVSALRTSPSSGAPITCTPRVDGNQQPPPGFKVSYALAYVPVFVPEKHDDAASDNDDRPKKN</sequence>
<dbReference type="PANTHER" id="PTHR16515:SF66">
    <property type="entry name" value="C2H2-TYPE DOMAIN-CONTAINING PROTEIN"/>
    <property type="match status" value="1"/>
</dbReference>
<keyword evidence="2" id="KW-0479">Metal-binding</keyword>
<dbReference type="GO" id="GO:0010468">
    <property type="term" value="P:regulation of gene expression"/>
    <property type="evidence" value="ECO:0007669"/>
    <property type="project" value="TreeGrafter"/>
</dbReference>
<dbReference type="EnsemblMetazoa" id="CLYHEMT014989.1">
    <property type="protein sequence ID" value="CLYHEMP014989.1"/>
    <property type="gene ID" value="CLYHEMG014989"/>
</dbReference>
<dbReference type="InterPro" id="IPR013087">
    <property type="entry name" value="Znf_C2H2_type"/>
</dbReference>
<evidence type="ECO:0000256" key="7">
    <source>
        <dbReference type="PROSITE-ProRule" id="PRU00042"/>
    </source>
</evidence>
<evidence type="ECO:0000256" key="3">
    <source>
        <dbReference type="ARBA" id="ARBA00022737"/>
    </source>
</evidence>
<dbReference type="GO" id="GO:0008270">
    <property type="term" value="F:zinc ion binding"/>
    <property type="evidence" value="ECO:0007669"/>
    <property type="project" value="UniProtKB-KW"/>
</dbReference>
<evidence type="ECO:0000256" key="6">
    <source>
        <dbReference type="ARBA" id="ARBA00023242"/>
    </source>
</evidence>
<proteinExistence type="predicted"/>
<dbReference type="PROSITE" id="PS50157">
    <property type="entry name" value="ZINC_FINGER_C2H2_2"/>
    <property type="match status" value="9"/>
</dbReference>
<keyword evidence="3" id="KW-0677">Repeat</keyword>
<feature type="domain" description="C2H2-type" evidence="9">
    <location>
        <begin position="256"/>
        <end position="280"/>
    </location>
</feature>
<feature type="domain" description="C2H2-type" evidence="9">
    <location>
        <begin position="228"/>
        <end position="255"/>
    </location>
</feature>
<dbReference type="Pfam" id="PF13894">
    <property type="entry name" value="zf-C2H2_4"/>
    <property type="match status" value="1"/>
</dbReference>
<evidence type="ECO:0000256" key="4">
    <source>
        <dbReference type="ARBA" id="ARBA00022771"/>
    </source>
</evidence>
<dbReference type="RefSeq" id="XP_066927215.1">
    <property type="nucleotide sequence ID" value="XM_067071114.1"/>
</dbReference>
<dbReference type="InterPro" id="IPR036236">
    <property type="entry name" value="Znf_C2H2_sf"/>
</dbReference>
<dbReference type="PROSITE" id="PS00028">
    <property type="entry name" value="ZINC_FINGER_C2H2_1"/>
    <property type="match status" value="18"/>
</dbReference>
<dbReference type="PANTHER" id="PTHR16515">
    <property type="entry name" value="PR DOMAIN ZINC FINGER PROTEIN"/>
    <property type="match status" value="1"/>
</dbReference>
<evidence type="ECO:0000256" key="8">
    <source>
        <dbReference type="SAM" id="MobiDB-lite"/>
    </source>
</evidence>
<dbReference type="FunFam" id="3.30.160.60:FF:002343">
    <property type="entry name" value="Zinc finger protein 33A"/>
    <property type="match status" value="1"/>
</dbReference>
<keyword evidence="4 7" id="KW-0863">Zinc-finger</keyword>
<comment type="subcellular location">
    <subcellularLocation>
        <location evidence="1">Nucleus</location>
    </subcellularLocation>
</comment>
<reference evidence="10" key="1">
    <citation type="submission" date="2021-01" db="UniProtKB">
        <authorList>
            <consortium name="EnsemblMetazoa"/>
        </authorList>
    </citation>
    <scope>IDENTIFICATION</scope>
</reference>
<dbReference type="Pfam" id="PF00096">
    <property type="entry name" value="zf-C2H2"/>
    <property type="match status" value="5"/>
</dbReference>
<dbReference type="SMART" id="SM00355">
    <property type="entry name" value="ZnF_C2H2"/>
    <property type="match status" value="19"/>
</dbReference>
<evidence type="ECO:0000256" key="1">
    <source>
        <dbReference type="ARBA" id="ARBA00004123"/>
    </source>
</evidence>
<dbReference type="GeneID" id="136814697"/>
<evidence type="ECO:0000256" key="2">
    <source>
        <dbReference type="ARBA" id="ARBA00022723"/>
    </source>
</evidence>
<evidence type="ECO:0000256" key="5">
    <source>
        <dbReference type="ARBA" id="ARBA00022833"/>
    </source>
</evidence>
<dbReference type="FunFam" id="3.30.160.60:FF:000624">
    <property type="entry name" value="zinc finger protein 697"/>
    <property type="match status" value="2"/>
</dbReference>
<feature type="domain" description="C2H2-type" evidence="9">
    <location>
        <begin position="312"/>
        <end position="339"/>
    </location>
</feature>
<keyword evidence="11" id="KW-1185">Reference proteome</keyword>
<organism evidence="10 11">
    <name type="scientific">Clytia hemisphaerica</name>
    <dbReference type="NCBI Taxonomy" id="252671"/>
    <lineage>
        <taxon>Eukaryota</taxon>
        <taxon>Metazoa</taxon>
        <taxon>Cnidaria</taxon>
        <taxon>Hydrozoa</taxon>
        <taxon>Hydroidolina</taxon>
        <taxon>Leptothecata</taxon>
        <taxon>Obeliida</taxon>
        <taxon>Clytiidae</taxon>
        <taxon>Clytia</taxon>
    </lineage>
</organism>
<feature type="domain" description="C2H2-type" evidence="9">
    <location>
        <begin position="368"/>
        <end position="395"/>
    </location>
</feature>
<feature type="domain" description="C2H2-type" evidence="9">
    <location>
        <begin position="875"/>
        <end position="903"/>
    </location>
</feature>
<dbReference type="Gene3D" id="3.30.160.60">
    <property type="entry name" value="Classic Zinc Finger"/>
    <property type="match status" value="11"/>
</dbReference>
<feature type="domain" description="C2H2-type" evidence="9">
    <location>
        <begin position="199"/>
        <end position="227"/>
    </location>
</feature>
<feature type="domain" description="C2H2-type" evidence="9">
    <location>
        <begin position="284"/>
        <end position="311"/>
    </location>
</feature>
<evidence type="ECO:0000313" key="10">
    <source>
        <dbReference type="EnsemblMetazoa" id="CLYHEMP014989.1"/>
    </source>
</evidence>